<dbReference type="GO" id="GO:0016126">
    <property type="term" value="P:sterol biosynthetic process"/>
    <property type="evidence" value="ECO:0007669"/>
    <property type="project" value="TreeGrafter"/>
</dbReference>
<protein>
    <submittedName>
        <fullName evidence="3">Class I SAM-dependent methyltransferase</fullName>
    </submittedName>
</protein>
<reference evidence="3" key="1">
    <citation type="submission" date="2023-02" db="EMBL/GenBank/DDBJ databases">
        <title>Gut commensal Christensenella minuta modulates host metabolism via a new class of secondary bile acids.</title>
        <authorList>
            <person name="Liu C."/>
        </authorList>
    </citation>
    <scope>NUCLEOTIDE SEQUENCE</scope>
    <source>
        <strain evidence="3">CA70</strain>
    </source>
</reference>
<dbReference type="RefSeq" id="WP_079547284.1">
    <property type="nucleotide sequence ID" value="NZ_CP117826.1"/>
</dbReference>
<dbReference type="InterPro" id="IPR029063">
    <property type="entry name" value="SAM-dependent_MTases_sf"/>
</dbReference>
<keyword evidence="1" id="KW-0808">Transferase</keyword>
<dbReference type="InterPro" id="IPR013216">
    <property type="entry name" value="Methyltransf_11"/>
</dbReference>
<proteinExistence type="predicted"/>
<dbReference type="CDD" id="cd02440">
    <property type="entry name" value="AdoMet_MTases"/>
    <property type="match status" value="1"/>
</dbReference>
<feature type="domain" description="Methyltransferase type 11" evidence="2">
    <location>
        <begin position="50"/>
        <end position="148"/>
    </location>
</feature>
<dbReference type="InterPro" id="IPR050447">
    <property type="entry name" value="Erg6_SMT_methyltransf"/>
</dbReference>
<dbReference type="PANTHER" id="PTHR44068:SF1">
    <property type="entry name" value="HYPOTHETICAL LOC100005854"/>
    <property type="match status" value="1"/>
</dbReference>
<gene>
    <name evidence="3" type="ORF">PUP29_03100</name>
</gene>
<organism evidence="3">
    <name type="scientific">Christensenella massiliensis</name>
    <dbReference type="NCBI Taxonomy" id="1805714"/>
    <lineage>
        <taxon>Bacteria</taxon>
        <taxon>Bacillati</taxon>
        <taxon>Bacillota</taxon>
        <taxon>Clostridia</taxon>
        <taxon>Christensenellales</taxon>
        <taxon>Christensenellaceae</taxon>
        <taxon>Christensenella</taxon>
    </lineage>
</organism>
<dbReference type="PANTHER" id="PTHR44068">
    <property type="entry name" value="ZGC:194242"/>
    <property type="match status" value="1"/>
</dbReference>
<dbReference type="GO" id="GO:0003838">
    <property type="term" value="F:sterol 24-C-methyltransferase activity"/>
    <property type="evidence" value="ECO:0007669"/>
    <property type="project" value="TreeGrafter"/>
</dbReference>
<dbReference type="GO" id="GO:0032259">
    <property type="term" value="P:methylation"/>
    <property type="evidence" value="ECO:0007669"/>
    <property type="project" value="UniProtKB-KW"/>
</dbReference>
<evidence type="ECO:0000256" key="1">
    <source>
        <dbReference type="ARBA" id="ARBA00022679"/>
    </source>
</evidence>
<dbReference type="Gene3D" id="3.40.50.150">
    <property type="entry name" value="Vaccinia Virus protein VP39"/>
    <property type="match status" value="1"/>
</dbReference>
<dbReference type="EMBL" id="CP117826">
    <property type="protein sequence ID" value="XCC62924.1"/>
    <property type="molecule type" value="Genomic_DNA"/>
</dbReference>
<dbReference type="AlphaFoldDB" id="A0AAU8AA76"/>
<sequence>MKTPDEILQNCKKPEGALGEETILRMNESHAELTAWGISQIEIAKQAVVLDIGCGGGKALGRLSKKAKDGRLYGLDYSETSVEMAKQENREDVEMGKMEIVHGSVSALPFPDGMFDIVTSVESYYFWPDLSHDFREVRRVMKNGAVFAVIAEMYNHEGQSEEDKYIVKTLQMHNNTPEELEDMLKKAGFREVRIELEQNKGWLCAVAVR</sequence>
<keyword evidence="3" id="KW-0489">Methyltransferase</keyword>
<evidence type="ECO:0000313" key="3">
    <source>
        <dbReference type="EMBL" id="XCC62924.1"/>
    </source>
</evidence>
<dbReference type="Pfam" id="PF08241">
    <property type="entry name" value="Methyltransf_11"/>
    <property type="match status" value="1"/>
</dbReference>
<evidence type="ECO:0000259" key="2">
    <source>
        <dbReference type="Pfam" id="PF08241"/>
    </source>
</evidence>
<accession>A0AAU8AA76</accession>
<name>A0AAU8AA76_9FIRM</name>
<dbReference type="SUPFAM" id="SSF53335">
    <property type="entry name" value="S-adenosyl-L-methionine-dependent methyltransferases"/>
    <property type="match status" value="1"/>
</dbReference>